<dbReference type="InterPro" id="IPR008966">
    <property type="entry name" value="Adhesion_dom_sf"/>
</dbReference>
<accession>V5ZD37</accession>
<keyword evidence="3" id="KW-1185">Reference proteome</keyword>
<keyword evidence="1" id="KW-0732">Signal</keyword>
<dbReference type="SUPFAM" id="SSF49401">
    <property type="entry name" value="Bacterial adhesins"/>
    <property type="match status" value="1"/>
</dbReference>
<dbReference type="EMBL" id="CAHS01000022">
    <property type="protein sequence ID" value="CCG88972.1"/>
    <property type="molecule type" value="Genomic_DNA"/>
</dbReference>
<evidence type="ECO:0000256" key="1">
    <source>
        <dbReference type="SAM" id="SignalP"/>
    </source>
</evidence>
<proteinExistence type="predicted"/>
<protein>
    <submittedName>
        <fullName evidence="2">Fimbrial protein: virulence factor, contains adhesin and pectin lyase component probable involved in degradation of the plant cell wall</fullName>
    </submittedName>
</protein>
<dbReference type="GO" id="GO:0016829">
    <property type="term" value="F:lyase activity"/>
    <property type="evidence" value="ECO:0007669"/>
    <property type="project" value="UniProtKB-KW"/>
</dbReference>
<comment type="caution">
    <text evidence="2">The sequence shown here is derived from an EMBL/GenBank/DDBJ whole genome shotgun (WGS) entry which is preliminary data.</text>
</comment>
<dbReference type="RefSeq" id="WP_023656700.1">
    <property type="nucleotide sequence ID" value="NZ_CAHS01000022.1"/>
</dbReference>
<organism evidence="2 3">
    <name type="scientific">Erwinia piriflorinigrans CFBP 5888</name>
    <dbReference type="NCBI Taxonomy" id="1161919"/>
    <lineage>
        <taxon>Bacteria</taxon>
        <taxon>Pseudomonadati</taxon>
        <taxon>Pseudomonadota</taxon>
        <taxon>Gammaproteobacteria</taxon>
        <taxon>Enterobacterales</taxon>
        <taxon>Erwiniaceae</taxon>
        <taxon>Erwinia</taxon>
    </lineage>
</organism>
<gene>
    <name evidence="2" type="ORF">EPIR_3609</name>
</gene>
<evidence type="ECO:0000313" key="2">
    <source>
        <dbReference type="EMBL" id="CCG88972.1"/>
    </source>
</evidence>
<feature type="chain" id="PRO_5004743506" evidence="1">
    <location>
        <begin position="25"/>
        <end position="306"/>
    </location>
</feature>
<reference evidence="2 3" key="1">
    <citation type="journal article" date="2013" name="Syst. Appl. Microbiol.">
        <title>Phylogenetic position and virulence apparatus of the pear flower necrosis pathogen Erwinia piriflorinigrans CFBP 5888T as assessed by comparative genomics.</title>
        <authorList>
            <person name="Smits T.H."/>
            <person name="Rezzonico F."/>
            <person name="Lopez M.M."/>
            <person name="Blom J."/>
            <person name="Goesmann A."/>
            <person name="Frey J.E."/>
            <person name="Duffy B."/>
        </authorList>
    </citation>
    <scope>NUCLEOTIDE SEQUENCE [LARGE SCALE GENOMIC DNA]</scope>
    <source>
        <strain evidence="3">CFBP5888</strain>
    </source>
</reference>
<keyword evidence="2" id="KW-0456">Lyase</keyword>
<dbReference type="OrthoDB" id="6636092at2"/>
<feature type="signal peptide" evidence="1">
    <location>
        <begin position="1"/>
        <end position="24"/>
    </location>
</feature>
<dbReference type="AlphaFoldDB" id="V5ZD37"/>
<sequence>MKLKIVRHFFYVLLSMASAGGLCADYGGHITWPASLTSAAGTGRATLNLHVPSQSSASIGKDNVWVAWGADTYQLNRDCIRWSGNAYIDVEYKRKGGGWLGGRMTAFPANFFVDSGHITVEGNVWTDLDAVRMNSINSSGLIIENTCPQNEEIWIQRAISIGENHWDMEIKGTIPFKAQCTVSVDTLVDLGDIKYGDLVKSPGALLMEKKAMLPVKWHCAGNNLNEKITITTNKVSNGCVGTGNDSLRFCLFRENSAVPIDLSQGTSSFDAPQNGESTRIMVVPGAGKNPQPGESQGIMTIRIEPQ</sequence>
<evidence type="ECO:0000313" key="3">
    <source>
        <dbReference type="Proteomes" id="UP000018217"/>
    </source>
</evidence>
<name>V5ZD37_9GAMM</name>
<dbReference type="STRING" id="1161919.EPIR_3609"/>
<dbReference type="Proteomes" id="UP000018217">
    <property type="component" value="Unassembled WGS sequence"/>
</dbReference>